<accession>A0A2N5GKZ2</accession>
<dbReference type="Pfam" id="PF13529">
    <property type="entry name" value="Peptidase_C39_2"/>
    <property type="match status" value="1"/>
</dbReference>
<sequence length="232" mass="26318">MLEESGPEIVEASSFHNENDKSPIVKIKQSVLLNAPVIKQFPELPRGCEVTSLAMLLQYAGINVDKMELAQKVKKNPAPLTRDRDKIFWGDPNDGYIGDMYSYSNPGFAVYHTPIKDLAEQFLPGRIVDLTGKDFIELKTFLSLDIPVWVITNTTYKILPENAFEKWQTPNGEVKITYKEHSVLITGYDEKYVYFNDPISGTKNMAITTTDFLDAWRQMGSQAVSYLPKIIE</sequence>
<dbReference type="AlphaFoldDB" id="A0A2N5GKZ2"/>
<dbReference type="InterPro" id="IPR039563">
    <property type="entry name" value="Peptidase_C39_single_dom"/>
</dbReference>
<dbReference type="PIRSF" id="PIRSF032442">
    <property type="entry name" value="UCP032442"/>
    <property type="match status" value="1"/>
</dbReference>
<dbReference type="Proteomes" id="UP000235114">
    <property type="component" value="Unassembled WGS sequence"/>
</dbReference>
<dbReference type="OrthoDB" id="1164310at2"/>
<feature type="domain" description="Peptidase C39-like" evidence="1">
    <location>
        <begin position="33"/>
        <end position="198"/>
    </location>
</feature>
<gene>
    <name evidence="2" type="ORF">CU635_13550</name>
    <name evidence="3" type="ORF">CVD25_08790</name>
</gene>
<comment type="caution">
    <text evidence="2">The sequence shown here is derived from an EMBL/GenBank/DDBJ whole genome shotgun (WGS) entry which is preliminary data.</text>
</comment>
<organism evidence="2 4">
    <name type="scientific">Bacillus canaveralius</name>
    <dbReference type="NCBI Taxonomy" id="1403243"/>
    <lineage>
        <taxon>Bacteria</taxon>
        <taxon>Bacillati</taxon>
        <taxon>Bacillota</taxon>
        <taxon>Bacilli</taxon>
        <taxon>Bacillales</taxon>
        <taxon>Bacillaceae</taxon>
        <taxon>Bacillus</taxon>
    </lineage>
</organism>
<dbReference type="Gene3D" id="3.90.70.10">
    <property type="entry name" value="Cysteine proteinases"/>
    <property type="match status" value="1"/>
</dbReference>
<proteinExistence type="predicted"/>
<protein>
    <recommendedName>
        <fullName evidence="1">Peptidase C39-like domain-containing protein</fullName>
    </recommendedName>
</protein>
<dbReference type="PANTHER" id="PTHR37806">
    <property type="entry name" value="LMO0724 PROTEIN"/>
    <property type="match status" value="1"/>
</dbReference>
<dbReference type="CDD" id="cd02549">
    <property type="entry name" value="Peptidase_C39A"/>
    <property type="match status" value="1"/>
</dbReference>
<reference evidence="3 5" key="2">
    <citation type="submission" date="2017-12" db="EMBL/GenBank/DDBJ databases">
        <title>Comparative Functional Genomics of Dry Heat Resistant strains isolated from the Viking Spacecraft.</title>
        <authorList>
            <person name="Seuylemezian A."/>
            <person name="Cooper K."/>
            <person name="Vaishampayan P."/>
        </authorList>
    </citation>
    <scope>NUCLEOTIDE SEQUENCE [LARGE SCALE GENOMIC DNA]</scope>
    <source>
        <strain evidence="3 5">ATCC 29669</strain>
    </source>
</reference>
<dbReference type="EMBL" id="PGVD01000025">
    <property type="protein sequence ID" value="PLR97913.1"/>
    <property type="molecule type" value="Genomic_DNA"/>
</dbReference>
<dbReference type="Proteomes" id="UP000234951">
    <property type="component" value="Unassembled WGS sequence"/>
</dbReference>
<dbReference type="PANTHER" id="PTHR37806:SF1">
    <property type="entry name" value="PEPTIDASE C39-LIKE DOMAIN-CONTAINING PROTEIN"/>
    <property type="match status" value="1"/>
</dbReference>
<evidence type="ECO:0000313" key="3">
    <source>
        <dbReference type="EMBL" id="PLR97913.1"/>
    </source>
</evidence>
<dbReference type="InterPro" id="IPR039564">
    <property type="entry name" value="Peptidase_C39-like"/>
</dbReference>
<evidence type="ECO:0000259" key="1">
    <source>
        <dbReference type="Pfam" id="PF13529"/>
    </source>
</evidence>
<dbReference type="InterPro" id="IPR016997">
    <property type="entry name" value="UCP032442"/>
</dbReference>
<evidence type="ECO:0000313" key="2">
    <source>
        <dbReference type="EMBL" id="PLR82181.1"/>
    </source>
</evidence>
<keyword evidence="5" id="KW-1185">Reference proteome</keyword>
<evidence type="ECO:0000313" key="4">
    <source>
        <dbReference type="Proteomes" id="UP000234951"/>
    </source>
</evidence>
<evidence type="ECO:0000313" key="5">
    <source>
        <dbReference type="Proteomes" id="UP000235114"/>
    </source>
</evidence>
<name>A0A2N5GKZ2_9BACI</name>
<dbReference type="EMBL" id="PGVA01000028">
    <property type="protein sequence ID" value="PLR82181.1"/>
    <property type="molecule type" value="Genomic_DNA"/>
</dbReference>
<reference evidence="2 4" key="1">
    <citation type="submission" date="2017-11" db="EMBL/GenBank/DDBJ databases">
        <title>Comparitive Functional Genomics of Dry Heat Resistant strains isolated from the Viking Spacecraft.</title>
        <authorList>
            <person name="Seuylemezian A."/>
            <person name="Cooper K."/>
            <person name="Vaishampayan P."/>
        </authorList>
    </citation>
    <scope>NUCLEOTIDE SEQUENCE [LARGE SCALE GENOMIC DNA]</scope>
    <source>
        <strain evidence="2 4">M4.6</strain>
    </source>
</reference>